<evidence type="ECO:0000313" key="3">
    <source>
        <dbReference type="Proteomes" id="UP001412067"/>
    </source>
</evidence>
<dbReference type="Proteomes" id="UP001412067">
    <property type="component" value="Unassembled WGS sequence"/>
</dbReference>
<reference evidence="2 3" key="1">
    <citation type="journal article" date="2022" name="Nat. Plants">
        <title>Genomes of leafy and leafless Platanthera orchids illuminate the evolution of mycoheterotrophy.</title>
        <authorList>
            <person name="Li M.H."/>
            <person name="Liu K.W."/>
            <person name="Li Z."/>
            <person name="Lu H.C."/>
            <person name="Ye Q.L."/>
            <person name="Zhang D."/>
            <person name="Wang J.Y."/>
            <person name="Li Y.F."/>
            <person name="Zhong Z.M."/>
            <person name="Liu X."/>
            <person name="Yu X."/>
            <person name="Liu D.K."/>
            <person name="Tu X.D."/>
            <person name="Liu B."/>
            <person name="Hao Y."/>
            <person name="Liao X.Y."/>
            <person name="Jiang Y.T."/>
            <person name="Sun W.H."/>
            <person name="Chen J."/>
            <person name="Chen Y.Q."/>
            <person name="Ai Y."/>
            <person name="Zhai J.W."/>
            <person name="Wu S.S."/>
            <person name="Zhou Z."/>
            <person name="Hsiao Y.Y."/>
            <person name="Wu W.L."/>
            <person name="Chen Y.Y."/>
            <person name="Lin Y.F."/>
            <person name="Hsu J.L."/>
            <person name="Li C.Y."/>
            <person name="Wang Z.W."/>
            <person name="Zhao X."/>
            <person name="Zhong W.Y."/>
            <person name="Ma X.K."/>
            <person name="Ma L."/>
            <person name="Huang J."/>
            <person name="Chen G.Z."/>
            <person name="Huang M.Z."/>
            <person name="Huang L."/>
            <person name="Peng D.H."/>
            <person name="Luo Y.B."/>
            <person name="Zou S.Q."/>
            <person name="Chen S.P."/>
            <person name="Lan S."/>
            <person name="Tsai W.C."/>
            <person name="Van de Peer Y."/>
            <person name="Liu Z.J."/>
        </authorList>
    </citation>
    <scope>NUCLEOTIDE SEQUENCE [LARGE SCALE GENOMIC DNA]</scope>
    <source>
        <strain evidence="2">Lor288</strain>
    </source>
</reference>
<keyword evidence="1" id="KW-1133">Transmembrane helix</keyword>
<protein>
    <submittedName>
        <fullName evidence="2">Uncharacterized protein</fullName>
    </submittedName>
</protein>
<keyword evidence="1" id="KW-0472">Membrane</keyword>
<sequence length="129" mass="15044">MKPLVSSSGAIFFLSFISQIRFLVSMTRKSGWFLPLLVLSCVLGSFCIFFHVENDGMFRRKERIIMVLWKEKVQFVEEKLNLKFQPAAKRFSYSDQVLLPFFGGDVLVLFWVEDGDYFLHDSSMIFIHG</sequence>
<evidence type="ECO:0000313" key="2">
    <source>
        <dbReference type="EMBL" id="KAK8962198.1"/>
    </source>
</evidence>
<comment type="caution">
    <text evidence="2">The sequence shown here is derived from an EMBL/GenBank/DDBJ whole genome shotgun (WGS) entry which is preliminary data.</text>
</comment>
<accession>A0ABR2MGW7</accession>
<keyword evidence="1" id="KW-0812">Transmembrane</keyword>
<keyword evidence="3" id="KW-1185">Reference proteome</keyword>
<organism evidence="2 3">
    <name type="scientific">Platanthera guangdongensis</name>
    <dbReference type="NCBI Taxonomy" id="2320717"/>
    <lineage>
        <taxon>Eukaryota</taxon>
        <taxon>Viridiplantae</taxon>
        <taxon>Streptophyta</taxon>
        <taxon>Embryophyta</taxon>
        <taxon>Tracheophyta</taxon>
        <taxon>Spermatophyta</taxon>
        <taxon>Magnoliopsida</taxon>
        <taxon>Liliopsida</taxon>
        <taxon>Asparagales</taxon>
        <taxon>Orchidaceae</taxon>
        <taxon>Orchidoideae</taxon>
        <taxon>Orchideae</taxon>
        <taxon>Orchidinae</taxon>
        <taxon>Platanthera</taxon>
    </lineage>
</organism>
<evidence type="ECO:0000256" key="1">
    <source>
        <dbReference type="SAM" id="Phobius"/>
    </source>
</evidence>
<dbReference type="EMBL" id="JBBWWR010000008">
    <property type="protein sequence ID" value="KAK8962198.1"/>
    <property type="molecule type" value="Genomic_DNA"/>
</dbReference>
<feature type="transmembrane region" description="Helical" evidence="1">
    <location>
        <begin position="32"/>
        <end position="52"/>
    </location>
</feature>
<gene>
    <name evidence="2" type="ORF">KSP40_PGU014610</name>
</gene>
<proteinExistence type="predicted"/>
<name>A0ABR2MGW7_9ASPA</name>